<dbReference type="PANTHER" id="PTHR12879:SF8">
    <property type="entry name" value="SPHINGOLIPID DELTA(4)-DESATURASE DES1"/>
    <property type="match status" value="1"/>
</dbReference>
<dbReference type="EMBL" id="JAUSWL010000017">
    <property type="protein sequence ID" value="MDQ0546717.1"/>
    <property type="molecule type" value="Genomic_DNA"/>
</dbReference>
<dbReference type="Pfam" id="PF00487">
    <property type="entry name" value="FA_desaturase"/>
    <property type="match status" value="1"/>
</dbReference>
<accession>A0AAJ1WYQ0</accession>
<feature type="transmembrane region" description="Helical" evidence="1">
    <location>
        <begin position="50"/>
        <end position="69"/>
    </location>
</feature>
<dbReference type="GO" id="GO:0046513">
    <property type="term" value="P:ceramide biosynthetic process"/>
    <property type="evidence" value="ECO:0007669"/>
    <property type="project" value="TreeGrafter"/>
</dbReference>
<keyword evidence="1" id="KW-0472">Membrane</keyword>
<dbReference type="GO" id="GO:0042284">
    <property type="term" value="F:sphingolipid delta-4 desaturase activity"/>
    <property type="evidence" value="ECO:0007669"/>
    <property type="project" value="TreeGrafter"/>
</dbReference>
<evidence type="ECO:0000313" key="4">
    <source>
        <dbReference type="Proteomes" id="UP001223420"/>
    </source>
</evidence>
<dbReference type="GO" id="GO:0016020">
    <property type="term" value="C:membrane"/>
    <property type="evidence" value="ECO:0007669"/>
    <property type="project" value="GOC"/>
</dbReference>
<name>A0AAJ1WYQ0_9HYPH</name>
<sequence>MASASGRILTGAEVKALSQRSDLRGALRLGAHVLMLAGSGWLVWRSGSWTLLPAMFLLGIVQSALFAPIHETIHLTAFRSRRANAVVGWLVACPSLLNWHFYTAFHLAHHRYTQDPDHDPELALLPPSTLDAYVWRVLALPYWRTRLQVAWAGLRGDLSAYPFITERAAPRIIRSLRLMCALMLGGSVLAMVLVGWWAPLVFWIGPQLLGQPFLRLYLLTEHTLCTMDDNGLTNTRTTLTNGLMRLLMWNMPFHTEHHLYPSIPFHRLPDAHAAMRERLVVLQRGYAKWHVGFVRTLRP</sequence>
<dbReference type="Proteomes" id="UP001223420">
    <property type="component" value="Unassembled WGS sequence"/>
</dbReference>
<proteinExistence type="predicted"/>
<reference evidence="3" key="1">
    <citation type="submission" date="2023-07" db="EMBL/GenBank/DDBJ databases">
        <title>Genomic Encyclopedia of Type Strains, Phase IV (KMG-IV): sequencing the most valuable type-strain genomes for metagenomic binning, comparative biology and taxonomic classification.</title>
        <authorList>
            <person name="Goeker M."/>
        </authorList>
    </citation>
    <scope>NUCLEOTIDE SEQUENCE</scope>
    <source>
        <strain evidence="3">DSM 19569</strain>
    </source>
</reference>
<feature type="transmembrane region" description="Helical" evidence="1">
    <location>
        <begin position="25"/>
        <end position="44"/>
    </location>
</feature>
<comment type="caution">
    <text evidence="3">The sequence shown here is derived from an EMBL/GenBank/DDBJ whole genome shotgun (WGS) entry which is preliminary data.</text>
</comment>
<feature type="domain" description="Fatty acid desaturase" evidence="2">
    <location>
        <begin position="48"/>
        <end position="279"/>
    </location>
</feature>
<dbReference type="PANTHER" id="PTHR12879">
    <property type="entry name" value="SPHINGOLIPID DELTA 4 DESATURASE/C-4 HYDROXYLASE PROTEIN DES2"/>
    <property type="match status" value="1"/>
</dbReference>
<keyword evidence="1" id="KW-1133">Transmembrane helix</keyword>
<organism evidence="3 4">
    <name type="scientific">Methylobacterium brachiatum</name>
    <dbReference type="NCBI Taxonomy" id="269660"/>
    <lineage>
        <taxon>Bacteria</taxon>
        <taxon>Pseudomonadati</taxon>
        <taxon>Pseudomonadota</taxon>
        <taxon>Alphaproteobacteria</taxon>
        <taxon>Hyphomicrobiales</taxon>
        <taxon>Methylobacteriaceae</taxon>
        <taxon>Methylobacterium</taxon>
    </lineage>
</organism>
<protein>
    <submittedName>
        <fullName evidence="3">Fatty acid desaturase</fullName>
    </submittedName>
</protein>
<dbReference type="RefSeq" id="WP_230367929.1">
    <property type="nucleotide sequence ID" value="NZ_JAJALK010000017.1"/>
</dbReference>
<feature type="transmembrane region" description="Helical" evidence="1">
    <location>
        <begin position="181"/>
        <end position="205"/>
    </location>
</feature>
<evidence type="ECO:0000256" key="1">
    <source>
        <dbReference type="SAM" id="Phobius"/>
    </source>
</evidence>
<dbReference type="InterPro" id="IPR005804">
    <property type="entry name" value="FA_desaturase_dom"/>
</dbReference>
<dbReference type="AlphaFoldDB" id="A0AAJ1WYQ0"/>
<evidence type="ECO:0000259" key="2">
    <source>
        <dbReference type="Pfam" id="PF00487"/>
    </source>
</evidence>
<evidence type="ECO:0000313" key="3">
    <source>
        <dbReference type="EMBL" id="MDQ0546717.1"/>
    </source>
</evidence>
<gene>
    <name evidence="3" type="ORF">QO001_005669</name>
</gene>
<keyword evidence="1" id="KW-0812">Transmembrane</keyword>